<evidence type="ECO:0000256" key="1">
    <source>
        <dbReference type="SAM" id="Phobius"/>
    </source>
</evidence>
<dbReference type="STRING" id="1798664.A3C93_03410"/>
<evidence type="ECO:0000313" key="2">
    <source>
        <dbReference type="EMBL" id="OGZ12334.1"/>
    </source>
</evidence>
<sequence length="106" mass="11421">MTEKNISLKTILIAGGAGFTADTVFAATPTSEGSAVVQTVLWEQVPEEAAAVFYGTLSLEMTWFFLLVGVLSCAIAGYLIVRSEKRESVPADEYVIIEDIIESVDD</sequence>
<organism evidence="2 3">
    <name type="scientific">Candidatus Lloydbacteria bacterium RIFCSPHIGHO2_02_FULL_54_17</name>
    <dbReference type="NCBI Taxonomy" id="1798664"/>
    <lineage>
        <taxon>Bacteria</taxon>
        <taxon>Candidatus Lloydiibacteriota</taxon>
    </lineage>
</organism>
<name>A0A1G2DFA9_9BACT</name>
<gene>
    <name evidence="2" type="ORF">A3C93_03410</name>
</gene>
<keyword evidence="1" id="KW-0472">Membrane</keyword>
<protein>
    <submittedName>
        <fullName evidence="2">Uncharacterized protein</fullName>
    </submittedName>
</protein>
<evidence type="ECO:0000313" key="3">
    <source>
        <dbReference type="Proteomes" id="UP000178636"/>
    </source>
</evidence>
<accession>A0A1G2DFA9</accession>
<proteinExistence type="predicted"/>
<dbReference type="EMBL" id="MHLO01000020">
    <property type="protein sequence ID" value="OGZ12334.1"/>
    <property type="molecule type" value="Genomic_DNA"/>
</dbReference>
<comment type="caution">
    <text evidence="2">The sequence shown here is derived from an EMBL/GenBank/DDBJ whole genome shotgun (WGS) entry which is preliminary data.</text>
</comment>
<reference evidence="2 3" key="1">
    <citation type="journal article" date="2016" name="Nat. Commun.">
        <title>Thousands of microbial genomes shed light on interconnected biogeochemical processes in an aquifer system.</title>
        <authorList>
            <person name="Anantharaman K."/>
            <person name="Brown C.T."/>
            <person name="Hug L.A."/>
            <person name="Sharon I."/>
            <person name="Castelle C.J."/>
            <person name="Probst A.J."/>
            <person name="Thomas B.C."/>
            <person name="Singh A."/>
            <person name="Wilkins M.J."/>
            <person name="Karaoz U."/>
            <person name="Brodie E.L."/>
            <person name="Williams K.H."/>
            <person name="Hubbard S.S."/>
            <person name="Banfield J.F."/>
        </authorList>
    </citation>
    <scope>NUCLEOTIDE SEQUENCE [LARGE SCALE GENOMIC DNA]</scope>
</reference>
<keyword evidence="1" id="KW-0812">Transmembrane</keyword>
<feature type="transmembrane region" description="Helical" evidence="1">
    <location>
        <begin position="63"/>
        <end position="81"/>
    </location>
</feature>
<keyword evidence="1" id="KW-1133">Transmembrane helix</keyword>
<dbReference type="AlphaFoldDB" id="A0A1G2DFA9"/>
<dbReference type="Proteomes" id="UP000178636">
    <property type="component" value="Unassembled WGS sequence"/>
</dbReference>